<proteinExistence type="predicted"/>
<dbReference type="InterPro" id="IPR009875">
    <property type="entry name" value="PilZ_domain"/>
</dbReference>
<evidence type="ECO:0000313" key="2">
    <source>
        <dbReference type="EMBL" id="GFM35917.1"/>
    </source>
</evidence>
<dbReference type="RefSeq" id="WP_174408623.1">
    <property type="nucleotide sequence ID" value="NZ_BLVP01000002.1"/>
</dbReference>
<evidence type="ECO:0000313" key="3">
    <source>
        <dbReference type="Proteomes" id="UP000503820"/>
    </source>
</evidence>
<reference evidence="2 3" key="1">
    <citation type="submission" date="2020-05" db="EMBL/GenBank/DDBJ databases">
        <title>Draft genome sequence of Desulfovibrio psychrotolerans JS1T.</title>
        <authorList>
            <person name="Ueno A."/>
            <person name="Tamazawa S."/>
            <person name="Tamamura S."/>
            <person name="Murakami T."/>
            <person name="Kiyama T."/>
            <person name="Inomata H."/>
            <person name="Amano Y."/>
            <person name="Miyakawa K."/>
            <person name="Tamaki H."/>
            <person name="Naganuma T."/>
            <person name="Kaneko K."/>
        </authorList>
    </citation>
    <scope>NUCLEOTIDE SEQUENCE [LARGE SCALE GENOMIC DNA]</scope>
    <source>
        <strain evidence="2 3">JS1</strain>
    </source>
</reference>
<keyword evidence="3" id="KW-1185">Reference proteome</keyword>
<dbReference type="EMBL" id="BLVP01000002">
    <property type="protein sequence ID" value="GFM35917.1"/>
    <property type="molecule type" value="Genomic_DNA"/>
</dbReference>
<sequence length="232" mass="25325">MIQILVIARDNNAGNAYLTILERNGMTGVLASETPAVLHALRTLPLQGLVVNMPTYLRLQGRGKHVISEALSCYPVLRCRADNETGVITVFDQGHESPETAFAGFAPTCAKTTPRSIRRSERIWATCSILLARESSFAPAVTERTITMNASEQGAFCFSVAHWQNDDTAWIQFLDLADKTPIVGKVIHAQRWGKGCRMPGCGVEFTSMTDAQREQLAAVLAGAHSFIGKSYV</sequence>
<organism evidence="2 3">
    <name type="scientific">Desulfovibrio psychrotolerans</name>
    <dbReference type="NCBI Taxonomy" id="415242"/>
    <lineage>
        <taxon>Bacteria</taxon>
        <taxon>Pseudomonadati</taxon>
        <taxon>Thermodesulfobacteriota</taxon>
        <taxon>Desulfovibrionia</taxon>
        <taxon>Desulfovibrionales</taxon>
        <taxon>Desulfovibrionaceae</taxon>
        <taxon>Desulfovibrio</taxon>
    </lineage>
</organism>
<name>A0A7J0BQC9_9BACT</name>
<protein>
    <recommendedName>
        <fullName evidence="1">PilZ domain-containing protein</fullName>
    </recommendedName>
</protein>
<comment type="caution">
    <text evidence="2">The sequence shown here is derived from an EMBL/GenBank/DDBJ whole genome shotgun (WGS) entry which is preliminary data.</text>
</comment>
<evidence type="ECO:0000259" key="1">
    <source>
        <dbReference type="Pfam" id="PF07238"/>
    </source>
</evidence>
<gene>
    <name evidence="2" type="ORF">DSM19430T_06010</name>
</gene>
<dbReference type="Pfam" id="PF07238">
    <property type="entry name" value="PilZ"/>
    <property type="match status" value="1"/>
</dbReference>
<dbReference type="Proteomes" id="UP000503820">
    <property type="component" value="Unassembled WGS sequence"/>
</dbReference>
<feature type="domain" description="PilZ" evidence="1">
    <location>
        <begin position="118"/>
        <end position="221"/>
    </location>
</feature>
<dbReference type="AlphaFoldDB" id="A0A7J0BQC9"/>
<dbReference type="GO" id="GO:0035438">
    <property type="term" value="F:cyclic-di-GMP binding"/>
    <property type="evidence" value="ECO:0007669"/>
    <property type="project" value="InterPro"/>
</dbReference>
<accession>A0A7J0BQC9</accession>